<dbReference type="Gene3D" id="3.40.50.300">
    <property type="entry name" value="P-loop containing nucleotide triphosphate hydrolases"/>
    <property type="match status" value="1"/>
</dbReference>
<dbReference type="InterPro" id="IPR027417">
    <property type="entry name" value="P-loop_NTPase"/>
</dbReference>
<dbReference type="RefSeq" id="WP_090214268.1">
    <property type="nucleotide sequence ID" value="NZ_LT629780.1"/>
</dbReference>
<evidence type="ECO:0000313" key="3">
    <source>
        <dbReference type="Proteomes" id="UP000243063"/>
    </source>
</evidence>
<evidence type="ECO:0000313" key="2">
    <source>
        <dbReference type="EMBL" id="SDU27038.1"/>
    </source>
</evidence>
<dbReference type="PANTHER" id="PTHR37291">
    <property type="entry name" value="5-METHYLCYTOSINE-SPECIFIC RESTRICTION ENZYME B"/>
    <property type="match status" value="1"/>
</dbReference>
<dbReference type="STRING" id="1245526.SAMN05216580_2138"/>
<name>A0A1H2H650_9GAMM</name>
<dbReference type="EMBL" id="LT629780">
    <property type="protein sequence ID" value="SDU27038.1"/>
    <property type="molecule type" value="Genomic_DNA"/>
</dbReference>
<evidence type="ECO:0000259" key="1">
    <source>
        <dbReference type="Pfam" id="PF07728"/>
    </source>
</evidence>
<dbReference type="SUPFAM" id="SSF52540">
    <property type="entry name" value="P-loop containing nucleoside triphosphate hydrolases"/>
    <property type="match status" value="1"/>
</dbReference>
<dbReference type="GO" id="GO:0005524">
    <property type="term" value="F:ATP binding"/>
    <property type="evidence" value="ECO:0007669"/>
    <property type="project" value="InterPro"/>
</dbReference>
<dbReference type="AlphaFoldDB" id="A0A1H2H650"/>
<gene>
    <name evidence="2" type="ORF">SAMN05216580_2138</name>
</gene>
<sequence length="632" mass="71172">MSTRVTEGQQQWDAERPVALNRILFGPPGTGKTFATVEAALEVLTPDFLAANRENRAVLKMRFDELVAEGRVRFVTFHQSFSYEDFVEGLRAITDEDSGQIRYEVADGVFKSLCEAAAVKITQQAEAPIDLGGRRIWKMSLGNTLGSDASIYEECITGGYVLLGYGNAIDFSGCRSREEVYQRFSRAGHTLANPNTDYALTSVTVFVTRMKVGDLLVVSDGNLKFRAIGEITGDYAFKPRKDFVEDYSQSRSVKWLRTYEPSLPYGELMNNQFSQMTLYELRPGVIDMRKLQALLNTQQRDVQNGFFVGQRFGQGYIVQRVSADVVEFEKPRGGRLPLPISLVRQLLQYTQTGQISVEDIRQGRVFEKVAEAELEKYIVNGYQSLFAALVEQLQKPSETAPAKDARVLIIDEINRGNVSRIFGELITLIEDSKRAGAAEALSVVLPYSKERFSVPDNVYLIGTMNTADRSLAGLDIALRRRFTFQEMPSRPELLDGVRVEGVNIGQLLRVMNQRIEVLLDRDHCLGHAYFMEMRDQPAKCNLAQLAFIFRQKILPLLQEYFFEDWERISWVLNDQNAQAGVQPFVRAPAQEKSLAALFGSEVAGKLRDLRWELNEAAFESIASYRNILGAAG</sequence>
<keyword evidence="3" id="KW-1185">Reference proteome</keyword>
<accession>A0A1H2H650</accession>
<proteinExistence type="predicted"/>
<dbReference type="REBASE" id="163089">
    <property type="entry name" value="Pgu2022McrBCP"/>
</dbReference>
<dbReference type="InterPro" id="IPR052934">
    <property type="entry name" value="Methyl-DNA_Rec/Restrict_Enz"/>
</dbReference>
<dbReference type="OrthoDB" id="9781481at2"/>
<dbReference type="Pfam" id="PF07728">
    <property type="entry name" value="AAA_5"/>
    <property type="match status" value="1"/>
</dbReference>
<dbReference type="InterPro" id="IPR011704">
    <property type="entry name" value="ATPase_dyneun-rel_AAA"/>
</dbReference>
<reference evidence="3" key="1">
    <citation type="submission" date="2016-10" db="EMBL/GenBank/DDBJ databases">
        <authorList>
            <person name="Varghese N."/>
            <person name="Submissions S."/>
        </authorList>
    </citation>
    <scope>NUCLEOTIDE SEQUENCE [LARGE SCALE GENOMIC DNA]</scope>
    <source>
        <strain evidence="3">CCTCC 2012022</strain>
    </source>
</reference>
<dbReference type="Proteomes" id="UP000243063">
    <property type="component" value="Chromosome I"/>
</dbReference>
<dbReference type="PANTHER" id="PTHR37291:SF1">
    <property type="entry name" value="TYPE IV METHYL-DIRECTED RESTRICTION ENZYME ECOKMCRB SUBUNIT"/>
    <property type="match status" value="1"/>
</dbReference>
<protein>
    <submittedName>
        <fullName evidence="2">5-methylcytosine-specific restriction enzyme B</fullName>
    </submittedName>
</protein>
<dbReference type="GO" id="GO:0016887">
    <property type="term" value="F:ATP hydrolysis activity"/>
    <property type="evidence" value="ECO:0007669"/>
    <property type="project" value="InterPro"/>
</dbReference>
<organism evidence="2 3">
    <name type="scientific">Geopseudomonas guangdongensis</name>
    <dbReference type="NCBI Taxonomy" id="1245526"/>
    <lineage>
        <taxon>Bacteria</taxon>
        <taxon>Pseudomonadati</taxon>
        <taxon>Pseudomonadota</taxon>
        <taxon>Gammaproteobacteria</taxon>
        <taxon>Pseudomonadales</taxon>
        <taxon>Pseudomonadaceae</taxon>
        <taxon>Geopseudomonas</taxon>
    </lineage>
</organism>
<feature type="domain" description="ATPase dynein-related AAA" evidence="1">
    <location>
        <begin position="394"/>
        <end position="482"/>
    </location>
</feature>